<dbReference type="Proteomes" id="UP000663856">
    <property type="component" value="Unassembled WGS sequence"/>
</dbReference>
<evidence type="ECO:0000313" key="4">
    <source>
        <dbReference type="EMBL" id="CAF2127081.1"/>
    </source>
</evidence>
<evidence type="ECO:0000259" key="3">
    <source>
        <dbReference type="Pfam" id="PF26215"/>
    </source>
</evidence>
<feature type="non-terminal residue" evidence="5">
    <location>
        <position position="1"/>
    </location>
</feature>
<keyword evidence="2" id="KW-0472">Membrane</keyword>
<gene>
    <name evidence="5" type="ORF">OVN521_LOCUS33972</name>
    <name evidence="4" type="ORF">WKI299_LOCUS25541</name>
</gene>
<reference evidence="5" key="1">
    <citation type="submission" date="2021-02" db="EMBL/GenBank/DDBJ databases">
        <authorList>
            <person name="Nowell W R."/>
        </authorList>
    </citation>
    <scope>NUCLEOTIDE SEQUENCE</scope>
</reference>
<comment type="caution">
    <text evidence="5">The sequence shown here is derived from an EMBL/GenBank/DDBJ whole genome shotgun (WGS) entry which is preliminary data.</text>
</comment>
<keyword evidence="2" id="KW-1133">Transmembrane helix</keyword>
<sequence>IVIKENVFVYEKKFYRQVIGGAMGSAFTLTLANIFMWKWERQLVHRLEVSNEIYGRYVDDIFFTSNDSLESIDQMLDEANNFHPNIKLVRQIGRSVPFLDVLIENRKGTLTTSVYHKEAAEPYVVPFGSDHPDHVFRNTVDTAITRAVRYSTTLSQFEEEIRQMKLMFLYNGYPPRHIDWRLTTLFSKYLSKHFILAMLNTSDEFGYLRHQLLTTSTATSYDKVTRKSATNQNHEKNAQNQLLQPTNNNELTAGKRLIIHRRHEKRLSNNHRYIHELWNSVFHGTEVINTALMVATNPNQNLKQELCARMFKHTPSAEAIGATRSNLHLTTAGAFRSVSVHAISMPENAKMIPEVATTVPEDANMVPQVARILSEDAKIIHELATSIP</sequence>
<keyword evidence="6" id="KW-1185">Reference proteome</keyword>
<dbReference type="Proteomes" id="UP000663866">
    <property type="component" value="Unassembled WGS sequence"/>
</dbReference>
<protein>
    <recommendedName>
        <fullName evidence="3">Helix-turn-helix domain-containing protein</fullName>
    </recommendedName>
</protein>
<dbReference type="PANTHER" id="PTHR21301:SF10">
    <property type="entry name" value="REVERSE TRANSCRIPTASE DOMAIN-CONTAINING PROTEIN"/>
    <property type="match status" value="1"/>
</dbReference>
<accession>A0A820N6S3</accession>
<feature type="transmembrane region" description="Helical" evidence="2">
    <location>
        <begin position="14"/>
        <end position="37"/>
    </location>
</feature>
<keyword evidence="2" id="KW-0812">Transmembrane</keyword>
<evidence type="ECO:0000256" key="1">
    <source>
        <dbReference type="SAM" id="MobiDB-lite"/>
    </source>
</evidence>
<proteinExistence type="predicted"/>
<evidence type="ECO:0000256" key="2">
    <source>
        <dbReference type="SAM" id="Phobius"/>
    </source>
</evidence>
<organism evidence="5 6">
    <name type="scientific">Rotaria magnacalcarata</name>
    <dbReference type="NCBI Taxonomy" id="392030"/>
    <lineage>
        <taxon>Eukaryota</taxon>
        <taxon>Metazoa</taxon>
        <taxon>Spiralia</taxon>
        <taxon>Gnathifera</taxon>
        <taxon>Rotifera</taxon>
        <taxon>Eurotatoria</taxon>
        <taxon>Bdelloidea</taxon>
        <taxon>Philodinida</taxon>
        <taxon>Philodinidae</taxon>
        <taxon>Rotaria</taxon>
    </lineage>
</organism>
<evidence type="ECO:0000313" key="6">
    <source>
        <dbReference type="Proteomes" id="UP000663866"/>
    </source>
</evidence>
<dbReference type="EMBL" id="CAJOBG010039396">
    <property type="protein sequence ID" value="CAF4385503.1"/>
    <property type="molecule type" value="Genomic_DNA"/>
</dbReference>
<dbReference type="InterPro" id="IPR058912">
    <property type="entry name" value="HTH_animal"/>
</dbReference>
<name>A0A820N6S3_9BILA</name>
<feature type="domain" description="Helix-turn-helix" evidence="3">
    <location>
        <begin position="123"/>
        <end position="181"/>
    </location>
</feature>
<dbReference type="PANTHER" id="PTHR21301">
    <property type="entry name" value="REVERSE TRANSCRIPTASE"/>
    <property type="match status" value="1"/>
</dbReference>
<evidence type="ECO:0000313" key="5">
    <source>
        <dbReference type="EMBL" id="CAF4385503.1"/>
    </source>
</evidence>
<feature type="region of interest" description="Disordered" evidence="1">
    <location>
        <begin position="227"/>
        <end position="247"/>
    </location>
</feature>
<dbReference type="EMBL" id="CAJNRF010011019">
    <property type="protein sequence ID" value="CAF2127081.1"/>
    <property type="molecule type" value="Genomic_DNA"/>
</dbReference>
<dbReference type="Pfam" id="PF26215">
    <property type="entry name" value="HTH_animal"/>
    <property type="match status" value="1"/>
</dbReference>
<dbReference type="AlphaFoldDB" id="A0A820N6S3"/>